<evidence type="ECO:0000313" key="2">
    <source>
        <dbReference type="Proteomes" id="UP000198982"/>
    </source>
</evidence>
<name>A0A1H4NZH7_9PSED</name>
<dbReference type="AlphaFoldDB" id="A0A1H4NZH7"/>
<evidence type="ECO:0000313" key="1">
    <source>
        <dbReference type="EMBL" id="SEC00646.1"/>
    </source>
</evidence>
<dbReference type="SUPFAM" id="SSF56219">
    <property type="entry name" value="DNase I-like"/>
    <property type="match status" value="1"/>
</dbReference>
<gene>
    <name evidence="1" type="ORF">SAMN05216178_3085</name>
</gene>
<keyword evidence="2" id="KW-1185">Reference proteome</keyword>
<protein>
    <recommendedName>
        <fullName evidence="3">Endonuclease/Exonuclease/phosphatase family protein</fullName>
    </recommendedName>
</protein>
<organism evidence="1 2">
    <name type="scientific">Pseudomonas saponiphila</name>
    <dbReference type="NCBI Taxonomy" id="556534"/>
    <lineage>
        <taxon>Bacteria</taxon>
        <taxon>Pseudomonadati</taxon>
        <taxon>Pseudomonadota</taxon>
        <taxon>Gammaproteobacteria</taxon>
        <taxon>Pseudomonadales</taxon>
        <taxon>Pseudomonadaceae</taxon>
        <taxon>Pseudomonas</taxon>
    </lineage>
</organism>
<proteinExistence type="predicted"/>
<evidence type="ECO:0008006" key="3">
    <source>
        <dbReference type="Google" id="ProtNLM"/>
    </source>
</evidence>
<dbReference type="InterPro" id="IPR036691">
    <property type="entry name" value="Endo/exonu/phosph_ase_sf"/>
</dbReference>
<accession>A0A1H4NZH7</accession>
<dbReference type="EMBL" id="FNTJ01000001">
    <property type="protein sequence ID" value="SEC00646.1"/>
    <property type="molecule type" value="Genomic_DNA"/>
</dbReference>
<sequence length="455" mass="47896">MTRVLYWNIESFGYNKIRPLSTKRDRNGAFVPDLDAADRLALILAHITAFNPDIFVVVETSSGPSHGPGSLISPTGGWQGCAELLQRIRNLTGVPWNLVPPLVVGQAGRAEGVAVFYKPVIPAGGGVAAGKRLFTGPNAWSPAGNGISFNPHIAAPPAAGDYPMLKAQTCFSVRHRAIPPTALNPGNLDESRCAARVAFVDNAGAAINYGGLREPYMVTFCETVDGPPVVVQRNLTLFAIHSPPQYVAANAYLNGLANVRDIAAALGALETRIITGDFNVNLLSQNGNDPGRYAALTALGYGLQLQAPALAPPPALEAYTGYFATHLRSRNASIFWSTNAGAVPYPGYRYIGSSNSSSLYSIDNILVRGGAAGNFTIANSVVGVPLNVVNPAPGGAPMGLVAMASDFQAPPPAWIPAPPAPAPAFAAGDRQRYRGWRNLGHIRSTSDHLALFVTV</sequence>
<dbReference type="RefSeq" id="WP_092314889.1">
    <property type="nucleotide sequence ID" value="NZ_FNTJ01000001.1"/>
</dbReference>
<dbReference type="Proteomes" id="UP000198982">
    <property type="component" value="Unassembled WGS sequence"/>
</dbReference>
<reference evidence="2" key="1">
    <citation type="submission" date="2016-10" db="EMBL/GenBank/DDBJ databases">
        <authorList>
            <person name="Varghese N."/>
            <person name="Submissions S."/>
        </authorList>
    </citation>
    <scope>NUCLEOTIDE SEQUENCE [LARGE SCALE GENOMIC DNA]</scope>
    <source>
        <strain evidence="2">DSM 9751</strain>
    </source>
</reference>